<keyword evidence="4" id="KW-0698">rRNA processing</keyword>
<evidence type="ECO:0000256" key="3">
    <source>
        <dbReference type="ARBA" id="ARBA00022517"/>
    </source>
</evidence>
<evidence type="ECO:0000256" key="2">
    <source>
        <dbReference type="ARBA" id="ARBA00007466"/>
    </source>
</evidence>
<evidence type="ECO:0008006" key="11">
    <source>
        <dbReference type="Google" id="ProtNLM"/>
    </source>
</evidence>
<dbReference type="PANTHER" id="PTHR23183:SF0">
    <property type="entry name" value="NUCLEOLAR PROTEIN 14"/>
    <property type="match status" value="1"/>
</dbReference>
<evidence type="ECO:0000256" key="7">
    <source>
        <dbReference type="SAM" id="Coils"/>
    </source>
</evidence>
<feature type="compositionally biased region" description="Basic residues" evidence="8">
    <location>
        <begin position="1"/>
        <end position="17"/>
    </location>
</feature>
<dbReference type="GO" id="GO:0030692">
    <property type="term" value="C:Noc4p-Nop14p complex"/>
    <property type="evidence" value="ECO:0007669"/>
    <property type="project" value="TreeGrafter"/>
</dbReference>
<dbReference type="Proteomes" id="UP001176961">
    <property type="component" value="Unassembled WGS sequence"/>
</dbReference>
<protein>
    <recommendedName>
        <fullName evidence="11">Nucleolar protein 14</fullName>
    </recommendedName>
</protein>
<dbReference type="GO" id="GO:0030490">
    <property type="term" value="P:maturation of SSU-rRNA"/>
    <property type="evidence" value="ECO:0007669"/>
    <property type="project" value="TreeGrafter"/>
</dbReference>
<proteinExistence type="inferred from homology"/>
<evidence type="ECO:0000256" key="6">
    <source>
        <dbReference type="ARBA" id="ARBA00024695"/>
    </source>
</evidence>
<evidence type="ECO:0000256" key="4">
    <source>
        <dbReference type="ARBA" id="ARBA00022552"/>
    </source>
</evidence>
<comment type="caution">
    <text evidence="9">The sequence shown here is derived from an EMBL/GenBank/DDBJ whole genome shotgun (WGS) entry which is preliminary data.</text>
</comment>
<sequence length="916" mass="104166">MVGKKKQKTMTKKKTKSTAKVNPFELKFNRLKHDVLGKKKGTLGVGHPGLSRKRAYEQRAKTIGVEYDRVGNVNKIIDKRIGEKNREITNEEKASLRFTAERVKHLKKGSKFNLTDDNDDHSEVLTHGGKELTSVQKYDKIIASDDEDDAGNISADVVKVAHFGGGDLDSTRNGDEKPSRKDIIAELIAKTRQARENKQNAKDDMETATEELDAKYLKILDKVKNTFRPVGATRSEKPQKDDYDQLAISLKIDADARATPAERTKTAEELAAEEKHHLEEMESLRIARMNAEKNKRGHISIDADVSNAPKKKSKKEGFEVRFDSSGSLLNKEKVERVTKKRILIDSDDEVTDEELEDENEEELDGLIAEQGDEHAESAGGNEDKEENSDEEADDEEEGGDHTGEESSADEDEEDEVVEANHDSSGDEQAREKRLPLAADEDLQIPFLFQMPGTYEALRNLLEKYPTNKMEIVLERLIKCHHPSLAEGNKKLLSKLFLYLLRFFDDCSRLPIDEETLKTLGTLTKILYSLLKFDVEFSVRCVRALIRQDWKLRINKPKSPVSFSVIALLRLIASLFPVSDRWHPVCSPAMALAAVSLAKCHIENMGILVRQILLVTVVADFVEESRRFVPEAIAFCQGALLMAVENSDSERAPSTAFPISLPHRQMLYITKDLPKDSTIEPLHLSDVFSEDSILEDSDEMRCRILRSLIAVVQKYRLLYAAHEHTFTATFQPFVELLKRIPSARLPSTLAEEIDALLRSMEAECKAHSKLTQMSRVVTEKSMLKMLEPRFEEDFDPERPRIGRDMKRKGARAEKEKLQHLIKKETRGAIKELRKDASFLNRKQRREVAAKDRDRREKTKRLMSGLQSQQGEWNKELQSLQYTSTRIVETIILQHKRPSVGRTCIAVSDHTIRRVAHF</sequence>
<accession>A0AA36GW78</accession>
<dbReference type="AlphaFoldDB" id="A0AA36GW78"/>
<reference evidence="9" key="1">
    <citation type="submission" date="2023-07" db="EMBL/GenBank/DDBJ databases">
        <authorList>
            <consortium name="CYATHOMIX"/>
        </authorList>
    </citation>
    <scope>NUCLEOTIDE SEQUENCE</scope>
    <source>
        <strain evidence="9">N/A</strain>
    </source>
</reference>
<dbReference type="GO" id="GO:0032040">
    <property type="term" value="C:small-subunit processome"/>
    <property type="evidence" value="ECO:0007669"/>
    <property type="project" value="InterPro"/>
</dbReference>
<dbReference type="EMBL" id="CATQJL010000223">
    <property type="protein sequence ID" value="CAJ0599458.1"/>
    <property type="molecule type" value="Genomic_DNA"/>
</dbReference>
<gene>
    <name evidence="9" type="ORF">CYNAS_LOCUS11441</name>
</gene>
<evidence type="ECO:0000256" key="5">
    <source>
        <dbReference type="ARBA" id="ARBA00023242"/>
    </source>
</evidence>
<keyword evidence="10" id="KW-1185">Reference proteome</keyword>
<comment type="subcellular location">
    <subcellularLocation>
        <location evidence="1">Nucleus</location>
        <location evidence="1">Nucleolus</location>
    </subcellularLocation>
</comment>
<keyword evidence="3" id="KW-0690">Ribosome biogenesis</keyword>
<feature type="compositionally biased region" description="Basic and acidic residues" evidence="8">
    <location>
        <begin position="418"/>
        <end position="432"/>
    </location>
</feature>
<keyword evidence="7" id="KW-0175">Coiled coil</keyword>
<evidence type="ECO:0000256" key="1">
    <source>
        <dbReference type="ARBA" id="ARBA00004604"/>
    </source>
</evidence>
<feature type="compositionally biased region" description="Acidic residues" evidence="8">
    <location>
        <begin position="406"/>
        <end position="417"/>
    </location>
</feature>
<dbReference type="PANTHER" id="PTHR23183">
    <property type="entry name" value="NOP14"/>
    <property type="match status" value="1"/>
</dbReference>
<dbReference type="Pfam" id="PF04147">
    <property type="entry name" value="Nop14"/>
    <property type="match status" value="1"/>
</dbReference>
<feature type="region of interest" description="Disordered" evidence="8">
    <location>
        <begin position="1"/>
        <end position="21"/>
    </location>
</feature>
<feature type="region of interest" description="Disordered" evidence="8">
    <location>
        <begin position="295"/>
        <end position="318"/>
    </location>
</feature>
<keyword evidence="5" id="KW-0539">Nucleus</keyword>
<evidence type="ECO:0000256" key="8">
    <source>
        <dbReference type="SAM" id="MobiDB-lite"/>
    </source>
</evidence>
<dbReference type="InterPro" id="IPR007276">
    <property type="entry name" value="Nop14"/>
</dbReference>
<comment type="similarity">
    <text evidence="2">Belongs to the NOP14 family.</text>
</comment>
<name>A0AA36GW78_CYLNA</name>
<comment type="function">
    <text evidence="6">Involved in nucleolar processing of pre-18S ribosomal RNA. Has a role in the nuclear export of 40S pre-ribosomal subunit to the cytoplasm.</text>
</comment>
<organism evidence="9 10">
    <name type="scientific">Cylicocyclus nassatus</name>
    <name type="common">Nematode worm</name>
    <dbReference type="NCBI Taxonomy" id="53992"/>
    <lineage>
        <taxon>Eukaryota</taxon>
        <taxon>Metazoa</taxon>
        <taxon>Ecdysozoa</taxon>
        <taxon>Nematoda</taxon>
        <taxon>Chromadorea</taxon>
        <taxon>Rhabditida</taxon>
        <taxon>Rhabditina</taxon>
        <taxon>Rhabditomorpha</taxon>
        <taxon>Strongyloidea</taxon>
        <taxon>Strongylidae</taxon>
        <taxon>Cylicocyclus</taxon>
    </lineage>
</organism>
<feature type="compositionally biased region" description="Basic and acidic residues" evidence="8">
    <location>
        <begin position="844"/>
        <end position="855"/>
    </location>
</feature>
<feature type="region of interest" description="Disordered" evidence="8">
    <location>
        <begin position="371"/>
        <end position="432"/>
    </location>
</feature>
<feature type="region of interest" description="Disordered" evidence="8">
    <location>
        <begin position="842"/>
        <end position="868"/>
    </location>
</feature>
<feature type="compositionally biased region" description="Acidic residues" evidence="8">
    <location>
        <begin position="383"/>
        <end position="398"/>
    </location>
</feature>
<evidence type="ECO:0000313" key="10">
    <source>
        <dbReference type="Proteomes" id="UP001176961"/>
    </source>
</evidence>
<evidence type="ECO:0000313" key="9">
    <source>
        <dbReference type="EMBL" id="CAJ0599458.1"/>
    </source>
</evidence>
<feature type="coiled-coil region" evidence="7">
    <location>
        <begin position="184"/>
        <end position="218"/>
    </location>
</feature>